<gene>
    <name evidence="2" type="ORF">H8R10_06565</name>
</gene>
<evidence type="ECO:0008006" key="4">
    <source>
        <dbReference type="Google" id="ProtNLM"/>
    </source>
</evidence>
<dbReference type="Proteomes" id="UP000627538">
    <property type="component" value="Unassembled WGS sequence"/>
</dbReference>
<dbReference type="InterPro" id="IPR020109">
    <property type="entry name" value="Holin_r1t"/>
</dbReference>
<evidence type="ECO:0000313" key="3">
    <source>
        <dbReference type="Proteomes" id="UP000627538"/>
    </source>
</evidence>
<feature type="region of interest" description="Disordered" evidence="1">
    <location>
        <begin position="68"/>
        <end position="87"/>
    </location>
</feature>
<keyword evidence="3" id="KW-1185">Reference proteome</keyword>
<reference evidence="2 3" key="1">
    <citation type="submission" date="2020-08" db="EMBL/GenBank/DDBJ databases">
        <title>Winkia gen. nov., sp. nov., isolated from faeces of the Anser albifrons in China.</title>
        <authorList>
            <person name="Liu Q."/>
        </authorList>
    </citation>
    <scope>NUCLEOTIDE SEQUENCE [LARGE SCALE GENOMIC DNA]</scope>
    <source>
        <strain evidence="2 3">C62</strain>
    </source>
</reference>
<proteinExistence type="predicted"/>
<dbReference type="Pfam" id="PF16945">
    <property type="entry name" value="Phage_r1t_holin"/>
    <property type="match status" value="1"/>
</dbReference>
<dbReference type="RefSeq" id="WP_191071906.1">
    <property type="nucleotide sequence ID" value="NZ_CP060506.1"/>
</dbReference>
<evidence type="ECO:0000313" key="2">
    <source>
        <dbReference type="EMBL" id="MBD3689886.1"/>
    </source>
</evidence>
<sequence length="87" mass="9083">MTESVYADRRFWAGLVERAIKTAAQAALALLATAGAGVLEWDWLALASVTGGAVVLSVLTSLADPTRTTQATDADTLTPSGRHVRAE</sequence>
<protein>
    <recommendedName>
        <fullName evidence="4">Holin</fullName>
    </recommendedName>
</protein>
<dbReference type="AlphaFoldDB" id="A0A8I0KP16"/>
<evidence type="ECO:0000256" key="1">
    <source>
        <dbReference type="SAM" id="MobiDB-lite"/>
    </source>
</evidence>
<name>A0A8I0KP16_9ACTO</name>
<organism evidence="2 3">
    <name type="scientific">Nanchangia anserum</name>
    <dbReference type="NCBI Taxonomy" id="2692125"/>
    <lineage>
        <taxon>Bacteria</taxon>
        <taxon>Bacillati</taxon>
        <taxon>Actinomycetota</taxon>
        <taxon>Actinomycetes</taxon>
        <taxon>Actinomycetales</taxon>
        <taxon>Actinomycetaceae</taxon>
        <taxon>Nanchangia</taxon>
    </lineage>
</organism>
<dbReference type="EMBL" id="JACRUO010000001">
    <property type="protein sequence ID" value="MBD3689886.1"/>
    <property type="molecule type" value="Genomic_DNA"/>
</dbReference>
<comment type="caution">
    <text evidence="2">The sequence shown here is derived from an EMBL/GenBank/DDBJ whole genome shotgun (WGS) entry which is preliminary data.</text>
</comment>
<feature type="compositionally biased region" description="Polar residues" evidence="1">
    <location>
        <begin position="68"/>
        <end position="79"/>
    </location>
</feature>
<accession>A0A8I0KP16</accession>